<sequence>MEGRAASHFDARLQQRLQDVMRSMEYPIPEERETEWRVALRTNLWKEDIGEIRPFRRLDSELVFSLRSLICALPHRLTLNRIEHSDLCIAPPPHTEQNRTQSNRKIGSCIVVKMGRFLPQILMNITQPVVVVAIVGQYRTGKSYLMNNLAGRKKGFQLGASIQSKTKGIWMWCIPHPTKHGHTLVLLDTEGLGDVEKGDSENDAWIFCLAVLLSSNFVFNSVGTINQQAMEQLHYVTELTKRIRLNSSERRDEIESDDYRRVFPSFTWCVRDFCLQLERNGQKITEDEYLQNSLMLKPGLSEDVRQYNLPRECINEYFHSHKCFVFDRPTSTENLQHLEDLQDLDLNKVFVEQTRRFCNYTLTEGRVKTLAGGREINGRLLGNLAKTYVEAIHSGSIPCMESAVVVLAKMENDEALKDVVSTYRAMMKSNEESFPTETQDMLLDMHRICEQVALGVFLGSSFQDKDQKYIQELKRQLDDKFSEFSKCNENKSATRCKEVLKILWASTETDISRGIYMKPRGYLQFSENKMWLVNEYNKTPGKGMKALEVLQDFLNKIKDVEVGIMQADQTLTQKEKELQANKASEAALQREKEILDMKNKHTEQLLLAERRSYEQNKKMLLEKMEADKNRLREENKWLIEQKMKEIENVKNQEFQGKMYKLQRDIEQLKAKKTKDEEDGGWCVIA</sequence>
<evidence type="ECO:0000256" key="7">
    <source>
        <dbReference type="SAM" id="Coils"/>
    </source>
</evidence>
<dbReference type="EMBL" id="OW240921">
    <property type="protein sequence ID" value="CAH2318800.1"/>
    <property type="molecule type" value="Genomic_DNA"/>
</dbReference>
<dbReference type="Pfam" id="PF02263">
    <property type="entry name" value="GBP"/>
    <property type="match status" value="1"/>
</dbReference>
<protein>
    <submittedName>
        <fullName evidence="9">Guanylate binding 5 isoform X1</fullName>
    </submittedName>
</protein>
<keyword evidence="4" id="KW-0391">Immunity</keyword>
<dbReference type="GO" id="GO:0045087">
    <property type="term" value="P:innate immune response"/>
    <property type="evidence" value="ECO:0007669"/>
    <property type="project" value="UniProtKB-KW"/>
</dbReference>
<keyword evidence="5" id="KW-0342">GTP-binding</keyword>
<dbReference type="Proteomes" id="UP001295444">
    <property type="component" value="Chromosome 10"/>
</dbReference>
<feature type="coiled-coil region" evidence="7">
    <location>
        <begin position="571"/>
        <end position="678"/>
    </location>
</feature>
<dbReference type="FunFam" id="1.20.1000.10:FF:000001">
    <property type="entry name" value="Guanylate binding protein 1"/>
    <property type="match status" value="1"/>
</dbReference>
<keyword evidence="7" id="KW-0175">Coiled coil</keyword>
<evidence type="ECO:0000259" key="8">
    <source>
        <dbReference type="PROSITE" id="PS51715"/>
    </source>
</evidence>
<dbReference type="InterPro" id="IPR015894">
    <property type="entry name" value="Guanylate-bd_N"/>
</dbReference>
<dbReference type="CDD" id="cd16269">
    <property type="entry name" value="GBP_C"/>
    <property type="match status" value="1"/>
</dbReference>
<reference evidence="9" key="1">
    <citation type="submission" date="2022-03" db="EMBL/GenBank/DDBJ databases">
        <authorList>
            <person name="Alioto T."/>
            <person name="Alioto T."/>
            <person name="Gomez Garrido J."/>
        </authorList>
    </citation>
    <scope>NUCLEOTIDE SEQUENCE</scope>
</reference>
<gene>
    <name evidence="9" type="ORF">PECUL_23A019609</name>
</gene>
<evidence type="ECO:0000313" key="9">
    <source>
        <dbReference type="EMBL" id="CAH2318800.1"/>
    </source>
</evidence>
<keyword evidence="10" id="KW-1185">Reference proteome</keyword>
<keyword evidence="3" id="KW-0378">Hydrolase</keyword>
<dbReference type="InterPro" id="IPR036543">
    <property type="entry name" value="Guanylate-bd_C_sf"/>
</dbReference>
<evidence type="ECO:0000313" key="10">
    <source>
        <dbReference type="Proteomes" id="UP001295444"/>
    </source>
</evidence>
<comment type="similarity">
    <text evidence="6">Belongs to the TRAFAC class dynamin-like GTPase superfamily. GB1/RHD3 GTPase family.</text>
</comment>
<dbReference type="PANTHER" id="PTHR10751">
    <property type="entry name" value="GUANYLATE BINDING PROTEIN"/>
    <property type="match status" value="1"/>
</dbReference>
<evidence type="ECO:0000256" key="6">
    <source>
        <dbReference type="PROSITE-ProRule" id="PRU01052"/>
    </source>
</evidence>
<dbReference type="Gene3D" id="3.40.50.300">
    <property type="entry name" value="P-loop containing nucleotide triphosphate hydrolases"/>
    <property type="match status" value="1"/>
</dbReference>
<keyword evidence="2" id="KW-0547">Nucleotide-binding</keyword>
<evidence type="ECO:0000256" key="1">
    <source>
        <dbReference type="ARBA" id="ARBA00022588"/>
    </source>
</evidence>
<dbReference type="InterPro" id="IPR037684">
    <property type="entry name" value="GBP_C"/>
</dbReference>
<evidence type="ECO:0000256" key="5">
    <source>
        <dbReference type="ARBA" id="ARBA00023134"/>
    </source>
</evidence>
<dbReference type="GO" id="GO:0005525">
    <property type="term" value="F:GTP binding"/>
    <property type="evidence" value="ECO:0007669"/>
    <property type="project" value="UniProtKB-KW"/>
</dbReference>
<dbReference type="CDD" id="cd01851">
    <property type="entry name" value="GBP"/>
    <property type="match status" value="1"/>
</dbReference>
<organism evidence="9 10">
    <name type="scientific">Pelobates cultripes</name>
    <name type="common">Western spadefoot toad</name>
    <dbReference type="NCBI Taxonomy" id="61616"/>
    <lineage>
        <taxon>Eukaryota</taxon>
        <taxon>Metazoa</taxon>
        <taxon>Chordata</taxon>
        <taxon>Craniata</taxon>
        <taxon>Vertebrata</taxon>
        <taxon>Euteleostomi</taxon>
        <taxon>Amphibia</taxon>
        <taxon>Batrachia</taxon>
        <taxon>Anura</taxon>
        <taxon>Pelobatoidea</taxon>
        <taxon>Pelobatidae</taxon>
        <taxon>Pelobates</taxon>
    </lineage>
</organism>
<evidence type="ECO:0000256" key="4">
    <source>
        <dbReference type="ARBA" id="ARBA00022859"/>
    </source>
</evidence>
<dbReference type="Gene3D" id="1.20.1000.10">
    <property type="entry name" value="Guanylate-binding protein, C-terminal domain"/>
    <property type="match status" value="1"/>
</dbReference>
<dbReference type="GO" id="GO:0003924">
    <property type="term" value="F:GTPase activity"/>
    <property type="evidence" value="ECO:0007669"/>
    <property type="project" value="InterPro"/>
</dbReference>
<dbReference type="FunFam" id="3.40.50.300:FF:000422">
    <property type="entry name" value="Guanylate-binding protein 1"/>
    <property type="match status" value="1"/>
</dbReference>
<dbReference type="InterPro" id="IPR003191">
    <property type="entry name" value="Guanylate-bd/ATL_C"/>
</dbReference>
<accession>A0AAD1T538</accession>
<name>A0AAD1T538_PELCU</name>
<dbReference type="SUPFAM" id="SSF48340">
    <property type="entry name" value="Interferon-induced guanylate-binding protein 1 (GBP1), C-terminal domain"/>
    <property type="match status" value="1"/>
</dbReference>
<dbReference type="Pfam" id="PF02841">
    <property type="entry name" value="GBP_C"/>
    <property type="match status" value="1"/>
</dbReference>
<evidence type="ECO:0000256" key="3">
    <source>
        <dbReference type="ARBA" id="ARBA00022801"/>
    </source>
</evidence>
<dbReference type="InterPro" id="IPR030386">
    <property type="entry name" value="G_GB1_RHD3_dom"/>
</dbReference>
<feature type="domain" description="GB1/RHD3-type G" evidence="8">
    <location>
        <begin position="126"/>
        <end position="366"/>
    </location>
</feature>
<dbReference type="AlphaFoldDB" id="A0AAD1T538"/>
<dbReference type="PROSITE" id="PS51715">
    <property type="entry name" value="G_GB1_RHD3"/>
    <property type="match status" value="1"/>
</dbReference>
<evidence type="ECO:0000256" key="2">
    <source>
        <dbReference type="ARBA" id="ARBA00022741"/>
    </source>
</evidence>
<dbReference type="SUPFAM" id="SSF52540">
    <property type="entry name" value="P-loop containing nucleoside triphosphate hydrolases"/>
    <property type="match status" value="1"/>
</dbReference>
<dbReference type="InterPro" id="IPR027417">
    <property type="entry name" value="P-loop_NTPase"/>
</dbReference>
<proteinExistence type="inferred from homology"/>
<keyword evidence="1" id="KW-0399">Innate immunity</keyword>